<protein>
    <recommendedName>
        <fullName evidence="5">HTH luxR-type domain-containing protein</fullName>
    </recommendedName>
</protein>
<feature type="domain" description="HTH luxR-type" evidence="5">
    <location>
        <begin position="306"/>
        <end position="371"/>
    </location>
</feature>
<dbReference type="AlphaFoldDB" id="R4Z030"/>
<sequence length="404" mass="43568">MAGEHLELCEQLIATHTPLYAVRGMHTTVQRWLTHLGADRIRASPHMCIVAAVIAIDVGDGEAALNWSRLAWREVDRADDAAVRLGDQFVLQAEALQAALEPRPAADLISVGAHAFALLPGGPWRAFAGLALGVNRYLSGDAGAIDTLNEALFENEVGDWSIMNAGAAAALAIVLDLEGRQDEAAGLCTRALRLLDTRRGETYPATGLTMAIASLIESRRGRHQLASEHLLASRRRLDMLESCAPWYRILGLVTLIRTCLLLDDAQTAGDLLRQLDLSMAIQDDTTPFAARTGELRHQAQAATRLLSGRSWSLTAAELRVVQFLPTNLSLAEIATRLFVSRNTVKSHAAAIYRKLGATSRSNAVLLARSAGLIEERPAATHAAALNSRLVSGPPQGGQRVQTKR</sequence>
<dbReference type="SMART" id="SM00421">
    <property type="entry name" value="HTH_LUXR"/>
    <property type="match status" value="1"/>
</dbReference>
<dbReference type="OrthoDB" id="134985at2"/>
<dbReference type="GO" id="GO:0006355">
    <property type="term" value="P:regulation of DNA-templated transcription"/>
    <property type="evidence" value="ECO:0007669"/>
    <property type="project" value="InterPro"/>
</dbReference>
<dbReference type="InterPro" id="IPR036388">
    <property type="entry name" value="WH-like_DNA-bd_sf"/>
</dbReference>
<dbReference type="InterPro" id="IPR000792">
    <property type="entry name" value="Tscrpt_reg_LuxR_C"/>
</dbReference>
<name>R4Z030_9ACTN</name>
<evidence type="ECO:0000256" key="1">
    <source>
        <dbReference type="ARBA" id="ARBA00023015"/>
    </source>
</evidence>
<keyword evidence="2" id="KW-0238">DNA-binding</keyword>
<dbReference type="GO" id="GO:0003677">
    <property type="term" value="F:DNA binding"/>
    <property type="evidence" value="ECO:0007669"/>
    <property type="project" value="UniProtKB-KW"/>
</dbReference>
<comment type="caution">
    <text evidence="6">The sequence shown here is derived from an EMBL/GenBank/DDBJ whole genome shotgun (WGS) entry which is preliminary data.</text>
</comment>
<gene>
    <name evidence="6" type="ORF">BN381_130189</name>
</gene>
<reference evidence="6 7" key="1">
    <citation type="journal article" date="2013" name="ISME J.">
        <title>Metabolic model for the filamentous 'Candidatus Microthrix parvicella' based on genomic and metagenomic analyses.</title>
        <authorList>
            <person name="Jon McIlroy S."/>
            <person name="Kristiansen R."/>
            <person name="Albertsen M."/>
            <person name="Michael Karst S."/>
            <person name="Rossetti S."/>
            <person name="Lund Nielsen J."/>
            <person name="Tandoi V."/>
            <person name="James Seviour R."/>
            <person name="Nielsen P.H."/>
        </authorList>
    </citation>
    <scope>NUCLEOTIDE SEQUENCE [LARGE SCALE GENOMIC DNA]</scope>
    <source>
        <strain evidence="6 7">RN1</strain>
    </source>
</reference>
<evidence type="ECO:0000256" key="3">
    <source>
        <dbReference type="ARBA" id="ARBA00023163"/>
    </source>
</evidence>
<dbReference type="InterPro" id="IPR016032">
    <property type="entry name" value="Sig_transdc_resp-reg_C-effctor"/>
</dbReference>
<dbReference type="PROSITE" id="PS50043">
    <property type="entry name" value="HTH_LUXR_2"/>
    <property type="match status" value="1"/>
</dbReference>
<dbReference type="Gene3D" id="1.10.10.10">
    <property type="entry name" value="Winged helix-like DNA-binding domain superfamily/Winged helix DNA-binding domain"/>
    <property type="match status" value="1"/>
</dbReference>
<dbReference type="PANTHER" id="PTHR44688:SF16">
    <property type="entry name" value="DNA-BINDING TRANSCRIPTIONAL ACTIVATOR DEVR_DOSR"/>
    <property type="match status" value="1"/>
</dbReference>
<dbReference type="PANTHER" id="PTHR44688">
    <property type="entry name" value="DNA-BINDING TRANSCRIPTIONAL ACTIVATOR DEVR_DOSR"/>
    <property type="match status" value="1"/>
</dbReference>
<feature type="region of interest" description="Disordered" evidence="4">
    <location>
        <begin position="384"/>
        <end position="404"/>
    </location>
</feature>
<evidence type="ECO:0000313" key="6">
    <source>
        <dbReference type="EMBL" id="CCM62631.1"/>
    </source>
</evidence>
<organism evidence="6 7">
    <name type="scientific">Candidatus Neomicrothrix parvicella RN1</name>
    <dbReference type="NCBI Taxonomy" id="1229780"/>
    <lineage>
        <taxon>Bacteria</taxon>
        <taxon>Bacillati</taxon>
        <taxon>Actinomycetota</taxon>
        <taxon>Acidimicrobiia</taxon>
        <taxon>Acidimicrobiales</taxon>
        <taxon>Microthrixaceae</taxon>
        <taxon>Candidatus Neomicrothrix</taxon>
    </lineage>
</organism>
<dbReference type="Proteomes" id="UP000018291">
    <property type="component" value="Unassembled WGS sequence"/>
</dbReference>
<proteinExistence type="predicted"/>
<dbReference type="eggNOG" id="COG2909">
    <property type="taxonomic scope" value="Bacteria"/>
</dbReference>
<keyword evidence="7" id="KW-1185">Reference proteome</keyword>
<evidence type="ECO:0000256" key="4">
    <source>
        <dbReference type="SAM" id="MobiDB-lite"/>
    </source>
</evidence>
<dbReference type="HOGENOM" id="CLU_680927_0_0_11"/>
<dbReference type="CDD" id="cd06170">
    <property type="entry name" value="LuxR_C_like"/>
    <property type="match status" value="1"/>
</dbReference>
<evidence type="ECO:0000313" key="7">
    <source>
        <dbReference type="Proteomes" id="UP000018291"/>
    </source>
</evidence>
<accession>R4Z030</accession>
<keyword evidence="1" id="KW-0805">Transcription regulation</keyword>
<dbReference type="EMBL" id="CANL01000005">
    <property type="protein sequence ID" value="CCM62631.1"/>
    <property type="molecule type" value="Genomic_DNA"/>
</dbReference>
<dbReference type="PRINTS" id="PR00038">
    <property type="entry name" value="HTHLUXR"/>
</dbReference>
<dbReference type="STRING" id="1229780.BN381_130189"/>
<evidence type="ECO:0000259" key="5">
    <source>
        <dbReference type="PROSITE" id="PS50043"/>
    </source>
</evidence>
<dbReference type="SUPFAM" id="SSF46894">
    <property type="entry name" value="C-terminal effector domain of the bipartite response regulators"/>
    <property type="match status" value="1"/>
</dbReference>
<dbReference type="Pfam" id="PF00196">
    <property type="entry name" value="GerE"/>
    <property type="match status" value="1"/>
</dbReference>
<keyword evidence="3" id="KW-0804">Transcription</keyword>
<evidence type="ECO:0000256" key="2">
    <source>
        <dbReference type="ARBA" id="ARBA00023125"/>
    </source>
</evidence>
<dbReference type="RefSeq" id="WP_012224165.1">
    <property type="nucleotide sequence ID" value="NZ_HG422565.1"/>
</dbReference>